<evidence type="ECO:0000313" key="4">
    <source>
        <dbReference type="Proteomes" id="UP000574369"/>
    </source>
</evidence>
<dbReference type="PANTHER" id="PTHR23028">
    <property type="entry name" value="ACETYLTRANSFERASE"/>
    <property type="match status" value="1"/>
</dbReference>
<sequence length="415" mass="45246">MTHPSSLPAPVRLPGLDLLRALAVLWVMLFHSFLVGGLGEDFAWLSRFGWAGVDMFFVLSGFLIGAQWLTPLSRGEPPRFGAFYARRAWRVLPAFLVVLGIYVAFPAWREAPGLQPWWQFATFTVNLLIDYGANQAFSHAWSLCVEEHFYLLFPLLAVALCRRGSASRTVAFCVGLVVAGMALRAGIWLRDDAMQPPRAWFVEDLYYPTWTRLDGLLAGVSLALVKVYRPRLWARWMRHGLTASLVGVVLVAAALWLFRDRTGLVANTVGWPLLSLGMAGLVAGGASPISGIGRWRLPGAGFIATISYSLYLSHKLVMHAVEQWLPDTVHGGWQFTVFALAILVAGTALHLLVERTGLRWRDRFRAQTSPAVHQAGAAAGGTTSATIPGARNIPVEVAIPATAGVTPKATAAEVP</sequence>
<dbReference type="InterPro" id="IPR050879">
    <property type="entry name" value="Acyltransferase_3"/>
</dbReference>
<gene>
    <name evidence="3" type="ORF">FHS28_004277</name>
</gene>
<keyword evidence="1" id="KW-1133">Transmembrane helix</keyword>
<keyword evidence="4" id="KW-1185">Reference proteome</keyword>
<evidence type="ECO:0000256" key="1">
    <source>
        <dbReference type="SAM" id="Phobius"/>
    </source>
</evidence>
<reference evidence="3 4" key="1">
    <citation type="submission" date="2020-08" db="EMBL/GenBank/DDBJ databases">
        <title>Genomic Encyclopedia of Type Strains, Phase III (KMG-III): the genomes of soil and plant-associated and newly described type strains.</title>
        <authorList>
            <person name="Whitman W."/>
        </authorList>
    </citation>
    <scope>NUCLEOTIDE SEQUENCE [LARGE SCALE GENOMIC DNA]</scope>
    <source>
        <strain evidence="3 4">CECT 7247</strain>
    </source>
</reference>
<feature type="transmembrane region" description="Helical" evidence="1">
    <location>
        <begin position="170"/>
        <end position="189"/>
    </location>
</feature>
<feature type="transmembrane region" description="Helical" evidence="1">
    <location>
        <begin position="18"/>
        <end position="36"/>
    </location>
</feature>
<dbReference type="RefSeq" id="WP_088453880.1">
    <property type="nucleotide sequence ID" value="NZ_JACHXO010000009.1"/>
</dbReference>
<keyword evidence="1" id="KW-0812">Transmembrane</keyword>
<dbReference type="Proteomes" id="UP000574369">
    <property type="component" value="Unassembled WGS sequence"/>
</dbReference>
<feature type="transmembrane region" description="Helical" evidence="1">
    <location>
        <begin position="48"/>
        <end position="68"/>
    </location>
</feature>
<dbReference type="InterPro" id="IPR002656">
    <property type="entry name" value="Acyl_transf_3_dom"/>
</dbReference>
<feature type="transmembrane region" description="Helical" evidence="1">
    <location>
        <begin position="333"/>
        <end position="353"/>
    </location>
</feature>
<feature type="transmembrane region" description="Helical" evidence="1">
    <location>
        <begin position="88"/>
        <end position="105"/>
    </location>
</feature>
<comment type="caution">
    <text evidence="3">The sequence shown here is derived from an EMBL/GenBank/DDBJ whole genome shotgun (WGS) entry which is preliminary data.</text>
</comment>
<keyword evidence="1" id="KW-0472">Membrane</keyword>
<dbReference type="Pfam" id="PF01757">
    <property type="entry name" value="Acyl_transf_3"/>
    <property type="match status" value="1"/>
</dbReference>
<dbReference type="PANTHER" id="PTHR23028:SF53">
    <property type="entry name" value="ACYL_TRANSF_3 DOMAIN-CONTAINING PROTEIN"/>
    <property type="match status" value="1"/>
</dbReference>
<feature type="transmembrane region" description="Helical" evidence="1">
    <location>
        <begin position="240"/>
        <end position="258"/>
    </location>
</feature>
<name>A0ABR6GXM3_9BURK</name>
<protein>
    <submittedName>
        <fullName evidence="3">Peptidoglycan/LPS O-acetylase OafA/YrhL</fullName>
    </submittedName>
</protein>
<accession>A0ABR6GXM3</accession>
<feature type="domain" description="Acyltransferase 3" evidence="2">
    <location>
        <begin position="14"/>
        <end position="349"/>
    </location>
</feature>
<dbReference type="EMBL" id="JACHXO010000009">
    <property type="protein sequence ID" value="MBB3196852.1"/>
    <property type="molecule type" value="Genomic_DNA"/>
</dbReference>
<evidence type="ECO:0000313" key="3">
    <source>
        <dbReference type="EMBL" id="MBB3196852.1"/>
    </source>
</evidence>
<proteinExistence type="predicted"/>
<evidence type="ECO:0000259" key="2">
    <source>
        <dbReference type="Pfam" id="PF01757"/>
    </source>
</evidence>
<feature type="transmembrane region" description="Helical" evidence="1">
    <location>
        <begin position="295"/>
        <end position="313"/>
    </location>
</feature>
<organism evidence="3 4">
    <name type="scientific">Roseateles terrae</name>
    <dbReference type="NCBI Taxonomy" id="431060"/>
    <lineage>
        <taxon>Bacteria</taxon>
        <taxon>Pseudomonadati</taxon>
        <taxon>Pseudomonadota</taxon>
        <taxon>Betaproteobacteria</taxon>
        <taxon>Burkholderiales</taxon>
        <taxon>Sphaerotilaceae</taxon>
        <taxon>Roseateles</taxon>
    </lineage>
</organism>